<reference evidence="2" key="1">
    <citation type="submission" date="2023-06" db="EMBL/GenBank/DDBJ databases">
        <title>Genome-scale phylogeny and comparative genomics of the fungal order Sordariales.</title>
        <authorList>
            <consortium name="Lawrence Berkeley National Laboratory"/>
            <person name="Hensen N."/>
            <person name="Bonometti L."/>
            <person name="Westerberg I."/>
            <person name="Brannstrom I.O."/>
            <person name="Guillou S."/>
            <person name="Cros-Aarteil S."/>
            <person name="Calhoun S."/>
            <person name="Haridas S."/>
            <person name="Kuo A."/>
            <person name="Mondo S."/>
            <person name="Pangilinan J."/>
            <person name="Riley R."/>
            <person name="Labutti K."/>
            <person name="Andreopoulos B."/>
            <person name="Lipzen A."/>
            <person name="Chen C."/>
            <person name="Yanf M."/>
            <person name="Daum C."/>
            <person name="Ng V."/>
            <person name="Clum A."/>
            <person name="Steindorff A."/>
            <person name="Ohm R."/>
            <person name="Martin F."/>
            <person name="Silar P."/>
            <person name="Natvig D."/>
            <person name="Lalanne C."/>
            <person name="Gautier V."/>
            <person name="Ament-Velasquez S.L."/>
            <person name="Kruys A."/>
            <person name="Hutchinson M.I."/>
            <person name="Powell A.J."/>
            <person name="Barry K."/>
            <person name="Miller A.N."/>
            <person name="Grigoriev I.V."/>
            <person name="Debuchy R."/>
            <person name="Gladieux P."/>
            <person name="Thoren M.H."/>
            <person name="Johannesson H."/>
        </authorList>
    </citation>
    <scope>NUCLEOTIDE SEQUENCE</scope>
    <source>
        <strain evidence="2">CBS 540.89</strain>
    </source>
</reference>
<gene>
    <name evidence="2" type="ORF">B0T21DRAFT_288867</name>
</gene>
<accession>A0AA40EE88</accession>
<name>A0AA40EE88_9PEZI</name>
<dbReference type="Proteomes" id="UP001172159">
    <property type="component" value="Unassembled WGS sequence"/>
</dbReference>
<feature type="compositionally biased region" description="Polar residues" evidence="1">
    <location>
        <begin position="19"/>
        <end position="28"/>
    </location>
</feature>
<comment type="caution">
    <text evidence="2">The sequence shown here is derived from an EMBL/GenBank/DDBJ whole genome shotgun (WGS) entry which is preliminary data.</text>
</comment>
<sequence length="317" mass="35761">MKFTKIDYRDVEQALETPDQTSFNTSFHSAEEAPDLTRPSEAPVSFKRWLSVILSLRNTSSSAPPVQIVTLSKSQARLLLKTAEGSLQTGVLNRMYAEDVADEINPLLESQLIFPPEGLFLRLAACSPKDGAQSIRGKVALSSVEEVILRLVTSFRARSALFNSLEAGDETFDLFFLPFDDRMSSDREYRVFCPPGGKKITAVSQYQWHKKWRYDYLCSDDQKQKVDTIMSGITAMHKRILGDLDKDNELDNLLLQQGFSFDVLFDVTTELCELVELNGFGVRSSCGSCLFQWVKDREQLYGATDDVEFRVAISSRC</sequence>
<protein>
    <recommendedName>
        <fullName evidence="4">Cell division cycle protein 123</fullName>
    </recommendedName>
</protein>
<dbReference type="AlphaFoldDB" id="A0AA40EE88"/>
<feature type="region of interest" description="Disordered" evidence="1">
    <location>
        <begin position="19"/>
        <end position="39"/>
    </location>
</feature>
<keyword evidence="3" id="KW-1185">Reference proteome</keyword>
<evidence type="ECO:0000313" key="2">
    <source>
        <dbReference type="EMBL" id="KAK0736685.1"/>
    </source>
</evidence>
<evidence type="ECO:0000256" key="1">
    <source>
        <dbReference type="SAM" id="MobiDB-lite"/>
    </source>
</evidence>
<proteinExistence type="predicted"/>
<evidence type="ECO:0008006" key="4">
    <source>
        <dbReference type="Google" id="ProtNLM"/>
    </source>
</evidence>
<evidence type="ECO:0000313" key="3">
    <source>
        <dbReference type="Proteomes" id="UP001172159"/>
    </source>
</evidence>
<organism evidence="2 3">
    <name type="scientific">Apiosordaria backusii</name>
    <dbReference type="NCBI Taxonomy" id="314023"/>
    <lineage>
        <taxon>Eukaryota</taxon>
        <taxon>Fungi</taxon>
        <taxon>Dikarya</taxon>
        <taxon>Ascomycota</taxon>
        <taxon>Pezizomycotina</taxon>
        <taxon>Sordariomycetes</taxon>
        <taxon>Sordariomycetidae</taxon>
        <taxon>Sordariales</taxon>
        <taxon>Lasiosphaeriaceae</taxon>
        <taxon>Apiosordaria</taxon>
    </lineage>
</organism>
<dbReference type="EMBL" id="JAUKTV010000006">
    <property type="protein sequence ID" value="KAK0736685.1"/>
    <property type="molecule type" value="Genomic_DNA"/>
</dbReference>